<evidence type="ECO:0000313" key="2">
    <source>
        <dbReference type="Proteomes" id="UP000190648"/>
    </source>
</evidence>
<name>A0A1V4JXY8_PATFA</name>
<protein>
    <submittedName>
        <fullName evidence="1">Uncharacterized protein</fullName>
    </submittedName>
</protein>
<organism evidence="1 2">
    <name type="scientific">Patagioenas fasciata monilis</name>
    <dbReference type="NCBI Taxonomy" id="372326"/>
    <lineage>
        <taxon>Eukaryota</taxon>
        <taxon>Metazoa</taxon>
        <taxon>Chordata</taxon>
        <taxon>Craniata</taxon>
        <taxon>Vertebrata</taxon>
        <taxon>Euteleostomi</taxon>
        <taxon>Archelosauria</taxon>
        <taxon>Archosauria</taxon>
        <taxon>Dinosauria</taxon>
        <taxon>Saurischia</taxon>
        <taxon>Theropoda</taxon>
        <taxon>Coelurosauria</taxon>
        <taxon>Aves</taxon>
        <taxon>Neognathae</taxon>
        <taxon>Neoaves</taxon>
        <taxon>Columbimorphae</taxon>
        <taxon>Columbiformes</taxon>
        <taxon>Columbidae</taxon>
        <taxon>Patagioenas</taxon>
    </lineage>
</organism>
<sequence length="71" mass="8007">MILTSDVWGAVIPVSSIHLVNIIWALPPQEKNHSGEEEIAEACCCGGFHVYKRKGREYKLTHSCLQPKLHH</sequence>
<reference evidence="1 2" key="1">
    <citation type="submission" date="2016-02" db="EMBL/GenBank/DDBJ databases">
        <title>Band-tailed pigeon sequencing and assembly.</title>
        <authorList>
            <person name="Soares A.E."/>
            <person name="Novak B.J."/>
            <person name="Rice E.S."/>
            <person name="O'Connell B."/>
            <person name="Chang D."/>
            <person name="Weber S."/>
            <person name="Shapiro B."/>
        </authorList>
    </citation>
    <scope>NUCLEOTIDE SEQUENCE [LARGE SCALE GENOMIC DNA]</scope>
    <source>
        <strain evidence="1">BTP2013</strain>
        <tissue evidence="1">Blood</tissue>
    </source>
</reference>
<dbReference type="Proteomes" id="UP000190648">
    <property type="component" value="Unassembled WGS sequence"/>
</dbReference>
<accession>A0A1V4JXY8</accession>
<keyword evidence="2" id="KW-1185">Reference proteome</keyword>
<gene>
    <name evidence="1" type="ORF">AV530_007480</name>
</gene>
<dbReference type="EMBL" id="LSYS01005497">
    <property type="protein sequence ID" value="OPJ77068.1"/>
    <property type="molecule type" value="Genomic_DNA"/>
</dbReference>
<comment type="caution">
    <text evidence="1">The sequence shown here is derived from an EMBL/GenBank/DDBJ whole genome shotgun (WGS) entry which is preliminary data.</text>
</comment>
<proteinExistence type="predicted"/>
<dbReference type="AlphaFoldDB" id="A0A1V4JXY8"/>
<evidence type="ECO:0000313" key="1">
    <source>
        <dbReference type="EMBL" id="OPJ77068.1"/>
    </source>
</evidence>